<sequence length="1073" mass="126089">MKKLTKIKLINWHMFKNQTIQIKDNVLMSGDNKSGKSTVLDAIQFILTAGKAKFNMAANERSTRTLEGYVRGKLGVEGKKFLREDFVVAHVALEFQTGSDMTSYFVLGAVIEAEKHQQPRAHFYKINSALQEEWFVDNKNVRDMVAFRAYFKNQQIQIDIPSRATQKNIMFTTALGVKSKYMELVPKALAFKPVEDLNKFIFQFLLDDEPVDIDTLRENIRSYRSINQKLVEEEKSLNELTQIRNCYYEIEEGNRQLNIANRMEELLKEKFLIKKQSKNIEEITKKKRQLKQIDEQLPIKEQYLKENQEKKFQLEHDHDLQVIRDTERELDRLRLEVEQRETGYKKYLSLLKEANLYLKPVNLLLDVKLLTSKESAQEKRIGHLEEFSKGLHKVKEQYRKELFQFESRMNDLNLKIKESTNLIRSLEKRQFKYPDETKKLQEILTRELKNFYEEPIEVKPLCELLEMHDESWRNAAEGFLGKNRFNLIVEPKYFLKAMEFYKEYTQKEKIFGVRVVDVSKTKEFSAEEGTLAKQLQCKNQFAQGYINFLLGRVKCVDEVVCLRNHKVAITKECMTYNQYSVYAIHPKVYNKPYIGQQAFETQLKNERKVLIALREEKQRIESQRTETNRLFSSLERIKPTELKRLDEQLENYWISLESKASLEDFLSTFKEKDELFSKIEALENLKSVVHSYELDVNELKEQKGGYKKEIEQSERDLASVNEQLKLFSKVKETCSIQDIDTFEKAQLELKKVLAENKNALNETSKIIQAKQLKIRRDNEDKVVWLKDSMIKFNNRTKLGYGNSLDNIQQYLDKFNQLNEIDIIRTKDSLNLAKEKSEKAFNESFVAKLSDNINKAKKSIKELNKGLEQQSFNGDTYKFVYEANSDPAFKQYYEIVTGNNALYMDNLFLDGLMDHERDLMETLFDKLAYFDDERKDERELRKYTDYRNYMSYDIIVTNENGDITKLSNVIKENSGGETQTPFYVTIASCFEQMLHKLNIVEAGCVVLFDEAFNNMDEARIKAMMKFYNNLNIQIIIVVPPNRLSTILPYVQTTVGVIRKGNQSFAVELCHEKDS</sequence>
<feature type="coiled-coil region" evidence="1">
    <location>
        <begin position="395"/>
        <end position="429"/>
    </location>
</feature>
<evidence type="ECO:0000313" key="2">
    <source>
        <dbReference type="EMBL" id="OTP10197.1"/>
    </source>
</evidence>
<dbReference type="Gene3D" id="3.40.50.300">
    <property type="entry name" value="P-loop containing nucleotide triphosphate hydrolases"/>
    <property type="match status" value="2"/>
</dbReference>
<dbReference type="InterPro" id="IPR027417">
    <property type="entry name" value="P-loop_NTPase"/>
</dbReference>
<dbReference type="Pfam" id="PF13558">
    <property type="entry name" value="SbcC_Walker_B"/>
    <property type="match status" value="1"/>
</dbReference>
<dbReference type="Proteomes" id="UP000194933">
    <property type="component" value="Unassembled WGS sequence"/>
</dbReference>
<reference evidence="2 3" key="1">
    <citation type="submission" date="2017-05" db="EMBL/GenBank/DDBJ databases">
        <title>The Genome Sequence of Enterococcus sp. 10A9_DIV0425.</title>
        <authorList>
            <consortium name="The Broad Institute Genomics Platform"/>
            <consortium name="The Broad Institute Genomic Center for Infectious Diseases"/>
            <person name="Earl A."/>
            <person name="Manson A."/>
            <person name="Schwartman J."/>
            <person name="Gilmore M."/>
            <person name="Abouelleil A."/>
            <person name="Cao P."/>
            <person name="Chapman S."/>
            <person name="Cusick C."/>
            <person name="Shea T."/>
            <person name="Young S."/>
            <person name="Neafsey D."/>
            <person name="Nusbaum C."/>
            <person name="Birren B."/>
        </authorList>
    </citation>
    <scope>NUCLEOTIDE SEQUENCE [LARGE SCALE GENOMIC DNA]</scope>
    <source>
        <strain evidence="2 3">10A9_DIV0425</strain>
    </source>
</reference>
<dbReference type="PANTHER" id="PTHR32182:SF0">
    <property type="entry name" value="DNA REPLICATION AND REPAIR PROTEIN RECF"/>
    <property type="match status" value="1"/>
</dbReference>
<feature type="coiled-coil region" evidence="1">
    <location>
        <begin position="603"/>
        <end position="630"/>
    </location>
</feature>
<dbReference type="PANTHER" id="PTHR32182">
    <property type="entry name" value="DNA REPLICATION AND REPAIR PROTEIN RECF"/>
    <property type="match status" value="1"/>
</dbReference>
<evidence type="ECO:0000256" key="1">
    <source>
        <dbReference type="SAM" id="Coils"/>
    </source>
</evidence>
<comment type="caution">
    <text evidence="2">The sequence shown here is derived from an EMBL/GenBank/DDBJ whole genome shotgun (WGS) entry which is preliminary data.</text>
</comment>
<proteinExistence type="predicted"/>
<organism evidence="2 3">
    <name type="scientific">Candidatus Enterococcus wittei</name>
    <dbReference type="NCBI Taxonomy" id="1987383"/>
    <lineage>
        <taxon>Bacteria</taxon>
        <taxon>Bacillati</taxon>
        <taxon>Bacillota</taxon>
        <taxon>Bacilli</taxon>
        <taxon>Lactobacillales</taxon>
        <taxon>Enterococcaceae</taxon>
        <taxon>Enterococcus</taxon>
    </lineage>
</organism>
<accession>A0A242JXZ9</accession>
<keyword evidence="3" id="KW-1185">Reference proteome</keyword>
<name>A0A242JXZ9_9ENTE</name>
<gene>
    <name evidence="2" type="ORF">A5844_001895</name>
</gene>
<feature type="coiled-coil region" evidence="1">
    <location>
        <begin position="682"/>
        <end position="762"/>
    </location>
</feature>
<feature type="coiled-coil region" evidence="1">
    <location>
        <begin position="213"/>
        <end position="243"/>
    </location>
</feature>
<evidence type="ECO:0000313" key="3">
    <source>
        <dbReference type="Proteomes" id="UP000194933"/>
    </source>
</evidence>
<dbReference type="GO" id="GO:0000731">
    <property type="term" value="P:DNA synthesis involved in DNA repair"/>
    <property type="evidence" value="ECO:0007669"/>
    <property type="project" value="TreeGrafter"/>
</dbReference>
<dbReference type="AlphaFoldDB" id="A0A242JXZ9"/>
<dbReference type="STRING" id="1987383.A5844_001895"/>
<dbReference type="EMBL" id="NGMO01000003">
    <property type="protein sequence ID" value="OTP10197.1"/>
    <property type="molecule type" value="Genomic_DNA"/>
</dbReference>
<protein>
    <submittedName>
        <fullName evidence="2">Uncharacterized protein</fullName>
    </submittedName>
</protein>
<dbReference type="Pfam" id="PF13555">
    <property type="entry name" value="AAA_29"/>
    <property type="match status" value="1"/>
</dbReference>
<dbReference type="GO" id="GO:0006302">
    <property type="term" value="P:double-strand break repair"/>
    <property type="evidence" value="ECO:0007669"/>
    <property type="project" value="TreeGrafter"/>
</dbReference>
<dbReference type="SUPFAM" id="SSF52540">
    <property type="entry name" value="P-loop containing nucleoside triphosphate hydrolases"/>
    <property type="match status" value="1"/>
</dbReference>
<keyword evidence="1" id="KW-0175">Coiled coil</keyword>